<reference evidence="2 5" key="2">
    <citation type="submission" date="2020-08" db="EMBL/GenBank/DDBJ databases">
        <title>Genomic Encyclopedia of Type Strains, Phase IV (KMG-V): Genome sequencing to study the core and pangenomes of soil and plant-associated prokaryotes.</title>
        <authorList>
            <person name="Whitman W."/>
        </authorList>
    </citation>
    <scope>NUCLEOTIDE SEQUENCE [LARGE SCALE GENOMIC DNA]</scope>
    <source>
        <strain evidence="2 5">B3ACCR2</strain>
    </source>
</reference>
<dbReference type="Pfam" id="PF06904">
    <property type="entry name" value="Extensin-like_C"/>
    <property type="match status" value="1"/>
</dbReference>
<keyword evidence="4" id="KW-1185">Reference proteome</keyword>
<evidence type="ECO:0000313" key="5">
    <source>
        <dbReference type="Proteomes" id="UP000590811"/>
    </source>
</evidence>
<gene>
    <name evidence="3" type="ORF">DFJ68_2065</name>
    <name evidence="2" type="ORF">FHW14_001013</name>
</gene>
<dbReference type="AlphaFoldDB" id="A0A495XWG9"/>
<evidence type="ECO:0000313" key="3">
    <source>
        <dbReference type="EMBL" id="RKT78617.1"/>
    </source>
</evidence>
<dbReference type="InterPro" id="IPR009683">
    <property type="entry name" value="Extensin-like_C"/>
</dbReference>
<dbReference type="EMBL" id="RBXT01000001">
    <property type="protein sequence ID" value="RKT78617.1"/>
    <property type="molecule type" value="Genomic_DNA"/>
</dbReference>
<name>A0A495XWG9_9MICO</name>
<protein>
    <submittedName>
        <fullName evidence="3">Extensin-like protein</fullName>
    </submittedName>
</protein>
<dbReference type="RefSeq" id="WP_245963586.1">
    <property type="nucleotide sequence ID" value="NZ_JACHVT010000002.1"/>
</dbReference>
<reference evidence="3 4" key="1">
    <citation type="submission" date="2018-10" db="EMBL/GenBank/DDBJ databases">
        <title>Sequencing the genomes of 1000 actinobacteria strains.</title>
        <authorList>
            <person name="Klenk H.-P."/>
        </authorList>
    </citation>
    <scope>NUCLEOTIDE SEQUENCE [LARGE SCALE GENOMIC DNA]</scope>
    <source>
        <strain evidence="3 4">DSM 44267</strain>
    </source>
</reference>
<dbReference type="Proteomes" id="UP000278440">
    <property type="component" value="Unassembled WGS sequence"/>
</dbReference>
<organism evidence="3 4">
    <name type="scientific">Terracoccus luteus</name>
    <dbReference type="NCBI Taxonomy" id="53356"/>
    <lineage>
        <taxon>Bacteria</taxon>
        <taxon>Bacillati</taxon>
        <taxon>Actinomycetota</taxon>
        <taxon>Actinomycetes</taxon>
        <taxon>Micrococcales</taxon>
        <taxon>Intrasporangiaceae</taxon>
        <taxon>Terracoccus</taxon>
    </lineage>
</organism>
<feature type="domain" description="Extensin-like C-terminal" evidence="1">
    <location>
        <begin position="118"/>
        <end position="198"/>
    </location>
</feature>
<sequence length="276" mass="30079">MTRRRVLVAGLLGAGAVGGAVALQRADLPSLDRMPGVSGWSAPFPPELRARPVPVGRDALSTRRSFGPARHVYEVTGRPSAAFVTPDLGERVDAWLALHRRHVGQAADEVRTFGAWVAGSSSSWHSSGEAVDVARLRGGGRELASLRHDVWRDAPASELARRLRTYWRTAAGLHHEFADVLTYLYDDAHANHVHVDLGRFGAERPRLIRRSRVQAQGVQAMLVHVWGRTDVTVTGELDDRSLDAAGQVAADAGRPEGLDASREAWQAFLVATMQRD</sequence>
<comment type="caution">
    <text evidence="3">The sequence shown here is derived from an EMBL/GenBank/DDBJ whole genome shotgun (WGS) entry which is preliminary data.</text>
</comment>
<evidence type="ECO:0000313" key="2">
    <source>
        <dbReference type="EMBL" id="MBB2985864.1"/>
    </source>
</evidence>
<evidence type="ECO:0000259" key="1">
    <source>
        <dbReference type="Pfam" id="PF06904"/>
    </source>
</evidence>
<dbReference type="Proteomes" id="UP000590811">
    <property type="component" value="Unassembled WGS sequence"/>
</dbReference>
<proteinExistence type="predicted"/>
<accession>A0A495XWG9</accession>
<evidence type="ECO:0000313" key="4">
    <source>
        <dbReference type="Proteomes" id="UP000278440"/>
    </source>
</evidence>
<dbReference type="EMBL" id="JACHVT010000002">
    <property type="protein sequence ID" value="MBB2985864.1"/>
    <property type="molecule type" value="Genomic_DNA"/>
</dbReference>